<accession>A0ACC6L4A5</accession>
<dbReference type="Proteomes" id="UP001246858">
    <property type="component" value="Unassembled WGS sequence"/>
</dbReference>
<comment type="caution">
    <text evidence="1">The sequence shown here is derived from an EMBL/GenBank/DDBJ whole genome shotgun (WGS) entry which is preliminary data.</text>
</comment>
<protein>
    <submittedName>
        <fullName evidence="1">Uncharacterized protein</fullName>
    </submittedName>
</protein>
<keyword evidence="2" id="KW-1185">Reference proteome</keyword>
<organism evidence="1 2">
    <name type="scientific">Pedobacter africanus</name>
    <dbReference type="NCBI Taxonomy" id="151894"/>
    <lineage>
        <taxon>Bacteria</taxon>
        <taxon>Pseudomonadati</taxon>
        <taxon>Bacteroidota</taxon>
        <taxon>Sphingobacteriia</taxon>
        <taxon>Sphingobacteriales</taxon>
        <taxon>Sphingobacteriaceae</taxon>
        <taxon>Pedobacter</taxon>
    </lineage>
</organism>
<proteinExistence type="predicted"/>
<reference evidence="1" key="1">
    <citation type="submission" date="2023-07" db="EMBL/GenBank/DDBJ databases">
        <title>Sorghum-associated microbial communities from plants grown in Nebraska, USA.</title>
        <authorList>
            <person name="Schachtman D."/>
        </authorList>
    </citation>
    <scope>NUCLEOTIDE SEQUENCE</scope>
    <source>
        <strain evidence="1">2697</strain>
    </source>
</reference>
<gene>
    <name evidence="1" type="ORF">J2X78_004920</name>
</gene>
<evidence type="ECO:0000313" key="1">
    <source>
        <dbReference type="EMBL" id="MDR6786327.1"/>
    </source>
</evidence>
<sequence>MKFLLLPIFLLCAFFKPVSARQHTGSADAVPSSSIIIKKRIKGKDCDTCNFDFALDAEPGFSYLITGSGHTPARFYDQLPLFKASGGGPKTFSSNLHLISAGHIGITFLPNFISEGGKRLQLYRNFGGEDYRNLEYLTEQNGRVIKPWAPLYSLAENKKYAMLGHKEVSGIEVTAPWKQTFYAGDFDLNIGDSLRVTIRNTKTKKIVKKISIYRVEDRATNFVYYQIPLTDEQLSVNLQNILNVVSGDPNMVDGRSSDIFEKDYNAVGVLRFHVDGHEELQYSFDNSPSSWQSVSTGSRDNVFLVLGTELPEGKDQDVYLRYNTQPQTVHQITIRVKPRPFQMPWLKITGLSTVLLTLAAIWAYLLDKRNRQKVVELKKRNQDTETRLSLLSGQLNPHFLFNSLHAIQGTINSSNPDKANAYIGSVAEFMRDVMDTGRKEFISLTEELKIEEDYLKIEQERTSFSYTISLAPELTAAQIDFPPLLLQPVLENSIRHAFSKDLEHPEISINIYNRGTTLIIELNDNGTGAWNTDHIREGQGLSLTRKRIAVYNEKLESMSIQLHIDYIPGKGTMTTFTLQNWLA</sequence>
<dbReference type="EMBL" id="JAVDTF010000006">
    <property type="protein sequence ID" value="MDR6786327.1"/>
    <property type="molecule type" value="Genomic_DNA"/>
</dbReference>
<name>A0ACC6L4A5_9SPHI</name>
<evidence type="ECO:0000313" key="2">
    <source>
        <dbReference type="Proteomes" id="UP001246858"/>
    </source>
</evidence>